<feature type="domain" description="HTH lysR-type" evidence="5">
    <location>
        <begin position="11"/>
        <end position="67"/>
    </location>
</feature>
<dbReference type="Proteomes" id="UP000761574">
    <property type="component" value="Unassembled WGS sequence"/>
</dbReference>
<dbReference type="Pfam" id="PF03466">
    <property type="entry name" value="LysR_substrate"/>
    <property type="match status" value="1"/>
</dbReference>
<evidence type="ECO:0000313" key="7">
    <source>
        <dbReference type="Proteomes" id="UP000761574"/>
    </source>
</evidence>
<evidence type="ECO:0000256" key="2">
    <source>
        <dbReference type="ARBA" id="ARBA00023015"/>
    </source>
</evidence>
<dbReference type="CDD" id="cd08419">
    <property type="entry name" value="PBP2_CbbR_RubisCO_like"/>
    <property type="match status" value="1"/>
</dbReference>
<keyword evidence="2" id="KW-0805">Transcription regulation</keyword>
<organism evidence="6 7">
    <name type="scientific">Shewanella algidipiscicola</name>
    <dbReference type="NCBI Taxonomy" id="614070"/>
    <lineage>
        <taxon>Bacteria</taxon>
        <taxon>Pseudomonadati</taxon>
        <taxon>Pseudomonadota</taxon>
        <taxon>Gammaproteobacteria</taxon>
        <taxon>Alteromonadales</taxon>
        <taxon>Shewanellaceae</taxon>
        <taxon>Shewanella</taxon>
    </lineage>
</organism>
<keyword evidence="4" id="KW-0804">Transcription</keyword>
<evidence type="ECO:0000256" key="1">
    <source>
        <dbReference type="ARBA" id="ARBA00009437"/>
    </source>
</evidence>
<keyword evidence="7" id="KW-1185">Reference proteome</keyword>
<dbReference type="Gene3D" id="1.10.10.10">
    <property type="entry name" value="Winged helix-like DNA-binding domain superfamily/Winged helix DNA-binding domain"/>
    <property type="match status" value="1"/>
</dbReference>
<dbReference type="Gene3D" id="3.40.190.290">
    <property type="match status" value="1"/>
</dbReference>
<dbReference type="InterPro" id="IPR000847">
    <property type="entry name" value="LysR_HTH_N"/>
</dbReference>
<dbReference type="SUPFAM" id="SSF53850">
    <property type="entry name" value="Periplasmic binding protein-like II"/>
    <property type="match status" value="1"/>
</dbReference>
<protein>
    <submittedName>
        <fullName evidence="6">Transcriptional regulator</fullName>
    </submittedName>
</protein>
<evidence type="ECO:0000256" key="4">
    <source>
        <dbReference type="ARBA" id="ARBA00023163"/>
    </source>
</evidence>
<dbReference type="InterPro" id="IPR005119">
    <property type="entry name" value="LysR_subst-bd"/>
</dbReference>
<dbReference type="EMBL" id="BPFB01000058">
    <property type="protein sequence ID" value="GIU02192.1"/>
    <property type="molecule type" value="Genomic_DNA"/>
</dbReference>
<keyword evidence="3" id="KW-0238">DNA-binding</keyword>
<comment type="caution">
    <text evidence="6">The sequence shown here is derived from an EMBL/GenBank/DDBJ whole genome shotgun (WGS) entry which is preliminary data.</text>
</comment>
<dbReference type="InterPro" id="IPR036388">
    <property type="entry name" value="WH-like_DNA-bd_sf"/>
</dbReference>
<reference evidence="6 7" key="1">
    <citation type="submission" date="2021-05" db="EMBL/GenBank/DDBJ databases">
        <title>Molecular characterization for Shewanella algae harboring chromosomal blaOXA-55-like strains isolated from clinical and environment sample.</title>
        <authorList>
            <person name="Ohama Y."/>
            <person name="Aoki K."/>
            <person name="Harada S."/>
            <person name="Moriya K."/>
            <person name="Ishii Y."/>
            <person name="Tateda K."/>
        </authorList>
    </citation>
    <scope>NUCLEOTIDE SEQUENCE [LARGE SCALE GENOMIC DNA]</scope>
    <source>
        <strain evidence="6 7">LMG 23746</strain>
    </source>
</reference>
<dbReference type="InterPro" id="IPR036390">
    <property type="entry name" value="WH_DNA-bd_sf"/>
</dbReference>
<name>A0ABQ4NSS1_9GAMM</name>
<dbReference type="PANTHER" id="PTHR30126">
    <property type="entry name" value="HTH-TYPE TRANSCRIPTIONAL REGULATOR"/>
    <property type="match status" value="1"/>
</dbReference>
<gene>
    <name evidence="6" type="ORF">TUM4630_33030</name>
</gene>
<evidence type="ECO:0000256" key="3">
    <source>
        <dbReference type="ARBA" id="ARBA00023125"/>
    </source>
</evidence>
<dbReference type="RefSeq" id="WP_119979176.1">
    <property type="nucleotide sequence ID" value="NZ_BPFB01000058.1"/>
</dbReference>
<accession>A0ABQ4NSS1</accession>
<dbReference type="PROSITE" id="PS50931">
    <property type="entry name" value="HTH_LYSR"/>
    <property type="match status" value="1"/>
</dbReference>
<dbReference type="Pfam" id="PF00126">
    <property type="entry name" value="HTH_1"/>
    <property type="match status" value="1"/>
</dbReference>
<dbReference type="SUPFAM" id="SSF46785">
    <property type="entry name" value="Winged helix' DNA-binding domain"/>
    <property type="match status" value="1"/>
</dbReference>
<dbReference type="PANTHER" id="PTHR30126:SF5">
    <property type="entry name" value="HTH-TYPE TRANSCRIPTIONAL ACTIVATOR CMPR"/>
    <property type="match status" value="1"/>
</dbReference>
<evidence type="ECO:0000313" key="6">
    <source>
        <dbReference type="EMBL" id="GIU02192.1"/>
    </source>
</evidence>
<sequence>MSLRLQAHLGTLRQMEILLAVYDSGSVSGAAQQLHLTQPTISMQLKKLADVVGLALYNIVGRKVVFTEAGLEVVKTATEVLDSFSRLEMSLSDMGELKSGTLRLAVVTTAKYFIPHLLGPFCKRYPNISVQLNVGNRQQIIERLKQGIDDFYVFSHPPGDLNTESIEFFNNPLVAIAHEEHPLVQQAEVSLAQLCEAPFLMRENGSGTRLAIENFMSKQGVKLNVKMTIESNEAIKHSVMSGLGVSILSAHTLTFGGHMGLAQLRVKSLPINSNWYFLWLKSKRPSAIAQAFLSHVQNEGREMLLTELARCEPI</sequence>
<comment type="similarity">
    <text evidence="1">Belongs to the LysR transcriptional regulatory family.</text>
</comment>
<evidence type="ECO:0000259" key="5">
    <source>
        <dbReference type="PROSITE" id="PS50931"/>
    </source>
</evidence>
<proteinExistence type="inferred from homology"/>